<dbReference type="GO" id="GO:0000155">
    <property type="term" value="F:phosphorelay sensor kinase activity"/>
    <property type="evidence" value="ECO:0007669"/>
    <property type="project" value="InterPro"/>
</dbReference>
<sequence>MRKRFFASVQDVRRPESLGLPAGKAGRTQAIRKKYFCNFIDDKYIMVSSLILPLLFFIIIILLVVFIRVHFILQKSEKLREQLKEERDLAKAIVASMGEGLLVLDTNYKVKLINPAAEKLLETTAREAVGQKWAEFGRAYIADKPIPFEKRSAVISLNKGEIKVTGIADDHYYVTRSGRRFPVVAITAPLIHDDKAIGIVKVFHDASHEKDVDRMKTEFISLASHQLRTPLSAIKWFVELLSDKNSGPLTEEQRKYIKNLAFSTERMIELVNSLLNISRIESGRIMIEPKPTDLSKLVGEVVIQLKKKIDSKKIKLIISTHQNLPKINLDPKLISHVYMNLIDNAIKYTPVAGEVSVFISKKEQEIVSQISDSGFGIPRNEQERIFQKFFRATNAVKKVTEGSGLGLYLVKSIVESSKGRIWFKSDGKKGATFWFTLPISGMRAKQGEVSLD</sequence>
<keyword evidence="12" id="KW-0812">Transmembrane</keyword>
<keyword evidence="4" id="KW-1003">Cell membrane</keyword>
<dbReference type="Pfam" id="PF00512">
    <property type="entry name" value="HisKA"/>
    <property type="match status" value="1"/>
</dbReference>
<dbReference type="GO" id="GO:0004721">
    <property type="term" value="F:phosphoprotein phosphatase activity"/>
    <property type="evidence" value="ECO:0007669"/>
    <property type="project" value="TreeGrafter"/>
</dbReference>
<dbReference type="InterPro" id="IPR000014">
    <property type="entry name" value="PAS"/>
</dbReference>
<protein>
    <recommendedName>
        <fullName evidence="3">histidine kinase</fullName>
        <ecNumber evidence="3">2.7.13.3</ecNumber>
    </recommendedName>
</protein>
<dbReference type="PANTHER" id="PTHR45453:SF1">
    <property type="entry name" value="PHOSPHATE REGULON SENSOR PROTEIN PHOR"/>
    <property type="match status" value="1"/>
</dbReference>
<dbReference type="Gene3D" id="3.30.450.20">
    <property type="entry name" value="PAS domain"/>
    <property type="match status" value="1"/>
</dbReference>
<dbReference type="CDD" id="cd00130">
    <property type="entry name" value="PAS"/>
    <property type="match status" value="1"/>
</dbReference>
<dbReference type="EMBL" id="MFZG01000017">
    <property type="protein sequence ID" value="OGK16808.1"/>
    <property type="molecule type" value="Genomic_DNA"/>
</dbReference>
<dbReference type="SMART" id="SM00091">
    <property type="entry name" value="PAS"/>
    <property type="match status" value="1"/>
</dbReference>
<keyword evidence="12" id="KW-1133">Transmembrane helix</keyword>
<evidence type="ECO:0000256" key="4">
    <source>
        <dbReference type="ARBA" id="ARBA00022475"/>
    </source>
</evidence>
<comment type="caution">
    <text evidence="14">The sequence shown here is derived from an EMBL/GenBank/DDBJ whole genome shotgun (WGS) entry which is preliminary data.</text>
</comment>
<evidence type="ECO:0000256" key="2">
    <source>
        <dbReference type="ARBA" id="ARBA00004236"/>
    </source>
</evidence>
<dbReference type="InterPro" id="IPR035965">
    <property type="entry name" value="PAS-like_dom_sf"/>
</dbReference>
<keyword evidence="10" id="KW-0902">Two-component regulatory system</keyword>
<dbReference type="PANTHER" id="PTHR45453">
    <property type="entry name" value="PHOSPHATE REGULON SENSOR PROTEIN PHOR"/>
    <property type="match status" value="1"/>
</dbReference>
<evidence type="ECO:0000256" key="12">
    <source>
        <dbReference type="SAM" id="Phobius"/>
    </source>
</evidence>
<dbReference type="Pfam" id="PF13426">
    <property type="entry name" value="PAS_9"/>
    <property type="match status" value="1"/>
</dbReference>
<dbReference type="InterPro" id="IPR036097">
    <property type="entry name" value="HisK_dim/P_sf"/>
</dbReference>
<name>A0A1F7GD11_9BACT</name>
<dbReference type="SMART" id="SM00387">
    <property type="entry name" value="HATPase_c"/>
    <property type="match status" value="1"/>
</dbReference>
<dbReference type="Proteomes" id="UP000177208">
    <property type="component" value="Unassembled WGS sequence"/>
</dbReference>
<dbReference type="CDD" id="cd00082">
    <property type="entry name" value="HisKA"/>
    <property type="match status" value="1"/>
</dbReference>
<keyword evidence="11 12" id="KW-0472">Membrane</keyword>
<feature type="transmembrane region" description="Helical" evidence="12">
    <location>
        <begin position="50"/>
        <end position="73"/>
    </location>
</feature>
<comment type="catalytic activity">
    <reaction evidence="1">
        <text>ATP + protein L-histidine = ADP + protein N-phospho-L-histidine.</text>
        <dbReference type="EC" id="2.7.13.3"/>
    </reaction>
</comment>
<dbReference type="Gene3D" id="1.10.287.130">
    <property type="match status" value="1"/>
</dbReference>
<gene>
    <name evidence="14" type="ORF">A2774_05365</name>
</gene>
<comment type="subcellular location">
    <subcellularLocation>
        <location evidence="2">Cell membrane</location>
    </subcellularLocation>
</comment>
<dbReference type="EC" id="2.7.13.3" evidence="3"/>
<dbReference type="AlphaFoldDB" id="A0A1F7GD11"/>
<evidence type="ECO:0000256" key="9">
    <source>
        <dbReference type="ARBA" id="ARBA00022840"/>
    </source>
</evidence>
<dbReference type="GO" id="GO:0005886">
    <property type="term" value="C:plasma membrane"/>
    <property type="evidence" value="ECO:0007669"/>
    <property type="project" value="UniProtKB-SubCell"/>
</dbReference>
<evidence type="ECO:0000259" key="13">
    <source>
        <dbReference type="PROSITE" id="PS50109"/>
    </source>
</evidence>
<evidence type="ECO:0000313" key="14">
    <source>
        <dbReference type="EMBL" id="OGK16808.1"/>
    </source>
</evidence>
<dbReference type="InterPro" id="IPR050351">
    <property type="entry name" value="BphY/WalK/GraS-like"/>
</dbReference>
<evidence type="ECO:0000256" key="1">
    <source>
        <dbReference type="ARBA" id="ARBA00000085"/>
    </source>
</evidence>
<evidence type="ECO:0000256" key="7">
    <source>
        <dbReference type="ARBA" id="ARBA00022741"/>
    </source>
</evidence>
<evidence type="ECO:0000313" key="15">
    <source>
        <dbReference type="Proteomes" id="UP000177208"/>
    </source>
</evidence>
<dbReference type="InterPro" id="IPR004358">
    <property type="entry name" value="Sig_transdc_His_kin-like_C"/>
</dbReference>
<dbReference type="SUPFAM" id="SSF47384">
    <property type="entry name" value="Homodimeric domain of signal transducing histidine kinase"/>
    <property type="match status" value="1"/>
</dbReference>
<keyword evidence="7" id="KW-0547">Nucleotide-binding</keyword>
<dbReference type="SMART" id="SM00388">
    <property type="entry name" value="HisKA"/>
    <property type="match status" value="1"/>
</dbReference>
<organism evidence="14 15">
    <name type="scientific">Candidatus Roizmanbacteria bacterium RIFCSPHIGHO2_01_FULL_39_12c</name>
    <dbReference type="NCBI Taxonomy" id="1802031"/>
    <lineage>
        <taxon>Bacteria</taxon>
        <taxon>Candidatus Roizmaniibacteriota</taxon>
    </lineage>
</organism>
<dbReference type="InterPro" id="IPR036890">
    <property type="entry name" value="HATPase_C_sf"/>
</dbReference>
<evidence type="ECO:0000256" key="6">
    <source>
        <dbReference type="ARBA" id="ARBA00022679"/>
    </source>
</evidence>
<dbReference type="SUPFAM" id="SSF55874">
    <property type="entry name" value="ATPase domain of HSP90 chaperone/DNA topoisomerase II/histidine kinase"/>
    <property type="match status" value="1"/>
</dbReference>
<keyword evidence="8" id="KW-0418">Kinase</keyword>
<dbReference type="InterPro" id="IPR005467">
    <property type="entry name" value="His_kinase_dom"/>
</dbReference>
<dbReference type="PROSITE" id="PS50109">
    <property type="entry name" value="HIS_KIN"/>
    <property type="match status" value="1"/>
</dbReference>
<evidence type="ECO:0000256" key="5">
    <source>
        <dbReference type="ARBA" id="ARBA00022553"/>
    </source>
</evidence>
<keyword evidence="5" id="KW-0597">Phosphoprotein</keyword>
<dbReference type="GO" id="GO:0016036">
    <property type="term" value="P:cellular response to phosphate starvation"/>
    <property type="evidence" value="ECO:0007669"/>
    <property type="project" value="TreeGrafter"/>
</dbReference>
<evidence type="ECO:0000256" key="11">
    <source>
        <dbReference type="ARBA" id="ARBA00023136"/>
    </source>
</evidence>
<dbReference type="Pfam" id="PF02518">
    <property type="entry name" value="HATPase_c"/>
    <property type="match status" value="1"/>
</dbReference>
<accession>A0A1F7GD11</accession>
<feature type="domain" description="Histidine kinase" evidence="13">
    <location>
        <begin position="222"/>
        <end position="441"/>
    </location>
</feature>
<dbReference type="FunFam" id="3.30.565.10:FF:000023">
    <property type="entry name" value="PAS domain-containing sensor histidine kinase"/>
    <property type="match status" value="1"/>
</dbReference>
<dbReference type="PRINTS" id="PR00344">
    <property type="entry name" value="BCTRLSENSOR"/>
</dbReference>
<evidence type="ECO:0000256" key="8">
    <source>
        <dbReference type="ARBA" id="ARBA00022777"/>
    </source>
</evidence>
<dbReference type="Gene3D" id="3.30.565.10">
    <property type="entry name" value="Histidine kinase-like ATPase, C-terminal domain"/>
    <property type="match status" value="1"/>
</dbReference>
<dbReference type="InterPro" id="IPR003594">
    <property type="entry name" value="HATPase_dom"/>
</dbReference>
<dbReference type="SUPFAM" id="SSF55785">
    <property type="entry name" value="PYP-like sensor domain (PAS domain)"/>
    <property type="match status" value="1"/>
</dbReference>
<keyword evidence="6" id="KW-0808">Transferase</keyword>
<dbReference type="CDD" id="cd00075">
    <property type="entry name" value="HATPase"/>
    <property type="match status" value="1"/>
</dbReference>
<reference evidence="14 15" key="1">
    <citation type="journal article" date="2016" name="Nat. Commun.">
        <title>Thousands of microbial genomes shed light on interconnected biogeochemical processes in an aquifer system.</title>
        <authorList>
            <person name="Anantharaman K."/>
            <person name="Brown C.T."/>
            <person name="Hug L.A."/>
            <person name="Sharon I."/>
            <person name="Castelle C.J."/>
            <person name="Probst A.J."/>
            <person name="Thomas B.C."/>
            <person name="Singh A."/>
            <person name="Wilkins M.J."/>
            <person name="Karaoz U."/>
            <person name="Brodie E.L."/>
            <person name="Williams K.H."/>
            <person name="Hubbard S.S."/>
            <person name="Banfield J.F."/>
        </authorList>
    </citation>
    <scope>NUCLEOTIDE SEQUENCE [LARGE SCALE GENOMIC DNA]</scope>
</reference>
<dbReference type="InterPro" id="IPR003661">
    <property type="entry name" value="HisK_dim/P_dom"/>
</dbReference>
<keyword evidence="9" id="KW-0067">ATP-binding</keyword>
<evidence type="ECO:0000256" key="3">
    <source>
        <dbReference type="ARBA" id="ARBA00012438"/>
    </source>
</evidence>
<evidence type="ECO:0000256" key="10">
    <source>
        <dbReference type="ARBA" id="ARBA00023012"/>
    </source>
</evidence>
<proteinExistence type="predicted"/>
<dbReference type="GO" id="GO:0005524">
    <property type="term" value="F:ATP binding"/>
    <property type="evidence" value="ECO:0007669"/>
    <property type="project" value="UniProtKB-KW"/>
</dbReference>
<dbReference type="NCBIfam" id="TIGR00229">
    <property type="entry name" value="sensory_box"/>
    <property type="match status" value="1"/>
</dbReference>